<dbReference type="PATRIC" id="fig|1360.101.peg.905"/>
<accession>A0A0V8D7J3</accession>
<gene>
    <name evidence="1" type="ORF">M20_1311</name>
</gene>
<evidence type="ECO:0000313" key="2">
    <source>
        <dbReference type="Proteomes" id="UP000053719"/>
    </source>
</evidence>
<dbReference type="Proteomes" id="UP000053719">
    <property type="component" value="Unassembled WGS sequence"/>
</dbReference>
<organism evidence="1 2">
    <name type="scientific">Lactococcus lactis subsp. lactis</name>
    <name type="common">Streptococcus lactis</name>
    <dbReference type="NCBI Taxonomy" id="1360"/>
    <lineage>
        <taxon>Bacteria</taxon>
        <taxon>Bacillati</taxon>
        <taxon>Bacillota</taxon>
        <taxon>Bacilli</taxon>
        <taxon>Lactobacillales</taxon>
        <taxon>Streptococcaceae</taxon>
        <taxon>Lactococcus</taxon>
    </lineage>
</organism>
<comment type="caution">
    <text evidence="1">The sequence shown here is derived from an EMBL/GenBank/DDBJ whole genome shotgun (WGS) entry which is preliminary data.</text>
</comment>
<evidence type="ECO:0000313" key="1">
    <source>
        <dbReference type="EMBL" id="KSU20921.1"/>
    </source>
</evidence>
<name>A0A0V8D7J3_LACLL</name>
<reference evidence="2" key="1">
    <citation type="submission" date="2015-10" db="EMBL/GenBank/DDBJ databases">
        <title>Draft Genome Sequences of 11 Lactococcus lactis subspecies cremoris strains.</title>
        <authorList>
            <person name="Wels M."/>
            <person name="Backus L."/>
            <person name="Boekhorst J."/>
            <person name="Dijkstra A."/>
            <person name="Beerthuizen M."/>
            <person name="Kelly W."/>
            <person name="Siezen R."/>
            <person name="Bachmann H."/>
            <person name="Van Hijum S."/>
        </authorList>
    </citation>
    <scope>NUCLEOTIDE SEQUENCE [LARGE SCALE GENOMIC DNA]</scope>
    <source>
        <strain evidence="2">M20</strain>
    </source>
</reference>
<protein>
    <submittedName>
        <fullName evidence="1">Uncharacterized protein</fullName>
    </submittedName>
</protein>
<dbReference type="EMBL" id="LKLU01000074">
    <property type="protein sequence ID" value="KSU20921.1"/>
    <property type="molecule type" value="Genomic_DNA"/>
</dbReference>
<sequence length="37" mass="4258">MNLRRVGAQQRRVFRGGEVAERILLLSKVLGLVRKTH</sequence>
<dbReference type="AlphaFoldDB" id="A0A0V8D7J3"/>
<proteinExistence type="predicted"/>